<gene>
    <name evidence="3" type="ORF">WJX81_000946</name>
</gene>
<dbReference type="InterPro" id="IPR013784">
    <property type="entry name" value="Carb-bd-like_fold"/>
</dbReference>
<feature type="coiled-coil region" evidence="1">
    <location>
        <begin position="106"/>
        <end position="164"/>
    </location>
</feature>
<dbReference type="InterPro" id="IPR013783">
    <property type="entry name" value="Ig-like_fold"/>
</dbReference>
<dbReference type="PANTHER" id="PTHR15048:SF0">
    <property type="entry name" value="STARCH-BINDING DOMAIN-CONTAINING PROTEIN 1"/>
    <property type="match status" value="1"/>
</dbReference>
<protein>
    <recommendedName>
        <fullName evidence="2">CBM20 domain-containing protein</fullName>
    </recommendedName>
</protein>
<organism evidence="3 4">
    <name type="scientific">Elliptochloris bilobata</name>
    <dbReference type="NCBI Taxonomy" id="381761"/>
    <lineage>
        <taxon>Eukaryota</taxon>
        <taxon>Viridiplantae</taxon>
        <taxon>Chlorophyta</taxon>
        <taxon>core chlorophytes</taxon>
        <taxon>Trebouxiophyceae</taxon>
        <taxon>Trebouxiophyceae incertae sedis</taxon>
        <taxon>Elliptochloris clade</taxon>
        <taxon>Elliptochloris</taxon>
    </lineage>
</organism>
<dbReference type="GO" id="GO:0016020">
    <property type="term" value="C:membrane"/>
    <property type="evidence" value="ECO:0007669"/>
    <property type="project" value="TreeGrafter"/>
</dbReference>
<dbReference type="PANTHER" id="PTHR15048">
    <property type="entry name" value="STARCH-BINDING DOMAIN-CONTAINING PROTEIN 1"/>
    <property type="match status" value="1"/>
</dbReference>
<evidence type="ECO:0000256" key="1">
    <source>
        <dbReference type="SAM" id="Coils"/>
    </source>
</evidence>
<evidence type="ECO:0000313" key="4">
    <source>
        <dbReference type="Proteomes" id="UP001445335"/>
    </source>
</evidence>
<reference evidence="3 4" key="1">
    <citation type="journal article" date="2024" name="Nat. Commun.">
        <title>Phylogenomics reveals the evolutionary origins of lichenization in chlorophyte algae.</title>
        <authorList>
            <person name="Puginier C."/>
            <person name="Libourel C."/>
            <person name="Otte J."/>
            <person name="Skaloud P."/>
            <person name="Haon M."/>
            <person name="Grisel S."/>
            <person name="Petersen M."/>
            <person name="Berrin J.G."/>
            <person name="Delaux P.M."/>
            <person name="Dal Grande F."/>
            <person name="Keller J."/>
        </authorList>
    </citation>
    <scope>NUCLEOTIDE SEQUENCE [LARGE SCALE GENOMIC DNA]</scope>
    <source>
        <strain evidence="3 4">SAG 245.80</strain>
    </source>
</reference>
<dbReference type="AlphaFoldDB" id="A0AAW1S4J7"/>
<dbReference type="SUPFAM" id="SSF49452">
    <property type="entry name" value="Starch-binding domain-like"/>
    <property type="match status" value="1"/>
</dbReference>
<dbReference type="GO" id="GO:2001070">
    <property type="term" value="F:starch binding"/>
    <property type="evidence" value="ECO:0007669"/>
    <property type="project" value="InterPro"/>
</dbReference>
<dbReference type="Proteomes" id="UP001445335">
    <property type="component" value="Unassembled WGS sequence"/>
</dbReference>
<dbReference type="Gene3D" id="2.60.40.10">
    <property type="entry name" value="Immunoglobulins"/>
    <property type="match status" value="1"/>
</dbReference>
<proteinExistence type="predicted"/>
<comment type="caution">
    <text evidence="3">The sequence shown here is derived from an EMBL/GenBank/DDBJ whole genome shotgun (WGS) entry which is preliminary data.</text>
</comment>
<keyword evidence="4" id="KW-1185">Reference proteome</keyword>
<accession>A0AAW1S4J7</accession>
<evidence type="ECO:0000259" key="2">
    <source>
        <dbReference type="PROSITE" id="PS51166"/>
    </source>
</evidence>
<dbReference type="PROSITE" id="PS51166">
    <property type="entry name" value="CBM20"/>
    <property type="match status" value="1"/>
</dbReference>
<keyword evidence="1" id="KW-0175">Coiled coil</keyword>
<dbReference type="EMBL" id="JALJOU010000013">
    <property type="protein sequence ID" value="KAK9840557.1"/>
    <property type="molecule type" value="Genomic_DNA"/>
</dbReference>
<dbReference type="InterPro" id="IPR002044">
    <property type="entry name" value="CBM20"/>
</dbReference>
<sequence>MVGSHANLGSWVLADGPEMEWSPGDLWRADVALPAGGVYEYKYVLVGGGAGGRHALAWQRGNNSVLALNASETEAEVMDNWEGAPGAVVVVGGRAATREGQLLAWANEMEATIATQRSELRAVRMELAAMQEEVAQARQARVVLAQLQALRKQEAAALSEAQASNQVLRTQLVEATSAFHHALNIAQTLLAEAEEPGDNAIVC</sequence>
<evidence type="ECO:0000313" key="3">
    <source>
        <dbReference type="EMBL" id="KAK9840557.1"/>
    </source>
</evidence>
<name>A0AAW1S4J7_9CHLO</name>
<dbReference type="Pfam" id="PF00686">
    <property type="entry name" value="CBM_20"/>
    <property type="match status" value="1"/>
</dbReference>
<feature type="domain" description="CBM20" evidence="2">
    <location>
        <begin position="1"/>
        <end position="83"/>
    </location>
</feature>